<dbReference type="EMBL" id="JRZE01000002">
    <property type="protein sequence ID" value="KHF45655.1"/>
    <property type="molecule type" value="Genomic_DNA"/>
</dbReference>
<proteinExistence type="predicted"/>
<reference evidence="2 3" key="1">
    <citation type="submission" date="2014-10" db="EMBL/GenBank/DDBJ databases">
        <title>Genome sequence of Micropolyspora internatus JCM3315.</title>
        <authorList>
            <person name="Shin S.-K."/>
            <person name="Yi H."/>
        </authorList>
    </citation>
    <scope>NUCLEOTIDE SEQUENCE [LARGE SCALE GENOMIC DNA]</scope>
    <source>
        <strain evidence="2 3">JCM 3315</strain>
    </source>
</reference>
<evidence type="ECO:0000313" key="3">
    <source>
        <dbReference type="Proteomes" id="UP000030848"/>
    </source>
</evidence>
<comment type="caution">
    <text evidence="2">The sequence shown here is derived from an EMBL/GenBank/DDBJ whole genome shotgun (WGS) entry which is preliminary data.</text>
</comment>
<dbReference type="InterPro" id="IPR001387">
    <property type="entry name" value="Cro/C1-type_HTH"/>
</dbReference>
<protein>
    <submittedName>
        <fullName evidence="2">DNA-binding protein</fullName>
    </submittedName>
</protein>
<evidence type="ECO:0000259" key="1">
    <source>
        <dbReference type="PROSITE" id="PS50943"/>
    </source>
</evidence>
<organism evidence="2 3">
    <name type="scientific">Saccharomonospora viridis</name>
    <dbReference type="NCBI Taxonomy" id="1852"/>
    <lineage>
        <taxon>Bacteria</taxon>
        <taxon>Bacillati</taxon>
        <taxon>Actinomycetota</taxon>
        <taxon>Actinomycetes</taxon>
        <taxon>Pseudonocardiales</taxon>
        <taxon>Pseudonocardiaceae</taxon>
        <taxon>Saccharomonospora</taxon>
    </lineage>
</organism>
<name>A0A837DEM1_9PSEU</name>
<dbReference type="SMART" id="SM00530">
    <property type="entry name" value="HTH_XRE"/>
    <property type="match status" value="1"/>
</dbReference>
<dbReference type="InterPro" id="IPR011990">
    <property type="entry name" value="TPR-like_helical_dom_sf"/>
</dbReference>
<dbReference type="InterPro" id="IPR010982">
    <property type="entry name" value="Lambda_DNA-bd_dom_sf"/>
</dbReference>
<dbReference type="AlphaFoldDB" id="A0A837DEM1"/>
<dbReference type="Gene3D" id="1.25.40.10">
    <property type="entry name" value="Tetratricopeptide repeat domain"/>
    <property type="match status" value="1"/>
</dbReference>
<dbReference type="SUPFAM" id="SSF48452">
    <property type="entry name" value="TPR-like"/>
    <property type="match status" value="1"/>
</dbReference>
<evidence type="ECO:0000313" key="2">
    <source>
        <dbReference type="EMBL" id="KHF45655.1"/>
    </source>
</evidence>
<dbReference type="PROSITE" id="PS50943">
    <property type="entry name" value="HTH_CROC1"/>
    <property type="match status" value="1"/>
</dbReference>
<dbReference type="Pfam" id="PF13560">
    <property type="entry name" value="HTH_31"/>
    <property type="match status" value="1"/>
</dbReference>
<keyword evidence="2" id="KW-0238">DNA-binding</keyword>
<dbReference type="GO" id="GO:0003677">
    <property type="term" value="F:DNA binding"/>
    <property type="evidence" value="ECO:0007669"/>
    <property type="project" value="UniProtKB-KW"/>
</dbReference>
<accession>A0A837DEM1</accession>
<dbReference type="Gene3D" id="1.10.260.40">
    <property type="entry name" value="lambda repressor-like DNA-binding domains"/>
    <property type="match status" value="1"/>
</dbReference>
<gene>
    <name evidence="2" type="ORF">MINT15_08720</name>
</gene>
<dbReference type="Proteomes" id="UP000030848">
    <property type="component" value="Unassembled WGS sequence"/>
</dbReference>
<sequence length="477" mass="53215">MCVTVCVKLPHGKSPSRYADLAAQRDTQRRVVDMAREPEPILRQRQALGAQLAAFRQAADLTQGRLAKAALCDRTTLAHIEKGRARADERFWRACDEAVGAHGVLLSAFHDLVAAKQDYEQRENQRRLAQARVRAQRLSTNGPPGPASASSLCDDGEVIESPGPPVRLDGSYVETLHSRIRELVELDIQFGGDQSSGVAFRLFRSVHRKLGTAQCDPRVERDLYAATGELGEVAGWLLYDAGRHGLVRRVNHEALHLSRLAGDRSMELLTLQNMSMHAGHLGRPVEALRIARMVLETNRLSPRLQALFRTREARALALAGDETAAKRTFRRARSLYLDGVRDDDPAWAWWINDQELAWHEAMIHADSDEWERAADLFETSIEVTPGREVRRRYNHLASLFDAQVHAQAWCDAGRTIERIMPFVDEVGSTRTATTLWGALDKLDATRPTSTLREAAHQLRSVLTDAGYGPLDTDHGVS</sequence>
<feature type="domain" description="HTH cro/C1-type" evidence="1">
    <location>
        <begin position="52"/>
        <end position="88"/>
    </location>
</feature>
<dbReference type="CDD" id="cd00093">
    <property type="entry name" value="HTH_XRE"/>
    <property type="match status" value="1"/>
</dbReference>
<dbReference type="SUPFAM" id="SSF47413">
    <property type="entry name" value="lambda repressor-like DNA-binding domains"/>
    <property type="match status" value="1"/>
</dbReference>